<feature type="compositionally biased region" description="Low complexity" evidence="1">
    <location>
        <begin position="13"/>
        <end position="28"/>
    </location>
</feature>
<dbReference type="Proteomes" id="UP001280121">
    <property type="component" value="Unassembled WGS sequence"/>
</dbReference>
<gene>
    <name evidence="2" type="ORF">Ddye_009910</name>
</gene>
<feature type="region of interest" description="Disordered" evidence="1">
    <location>
        <begin position="1"/>
        <end position="28"/>
    </location>
</feature>
<comment type="caution">
    <text evidence="2">The sequence shown here is derived from an EMBL/GenBank/DDBJ whole genome shotgun (WGS) entry which is preliminary data.</text>
</comment>
<evidence type="ECO:0000256" key="1">
    <source>
        <dbReference type="SAM" id="MobiDB-lite"/>
    </source>
</evidence>
<feature type="region of interest" description="Disordered" evidence="1">
    <location>
        <begin position="40"/>
        <end position="71"/>
    </location>
</feature>
<proteinExistence type="predicted"/>
<keyword evidence="3" id="KW-1185">Reference proteome</keyword>
<protein>
    <submittedName>
        <fullName evidence="2">Uncharacterized protein</fullName>
    </submittedName>
</protein>
<feature type="compositionally biased region" description="Gly residues" evidence="1">
    <location>
        <begin position="115"/>
        <end position="125"/>
    </location>
</feature>
<feature type="compositionally biased region" description="Polar residues" evidence="1">
    <location>
        <begin position="42"/>
        <end position="55"/>
    </location>
</feature>
<evidence type="ECO:0000313" key="3">
    <source>
        <dbReference type="Proteomes" id="UP001280121"/>
    </source>
</evidence>
<evidence type="ECO:0000313" key="2">
    <source>
        <dbReference type="EMBL" id="KAK2656858.1"/>
    </source>
</evidence>
<reference evidence="2" key="1">
    <citation type="journal article" date="2023" name="Plant J.">
        <title>Genome sequences and population genomics provide insights into the demographic history, inbreeding, and mutation load of two 'living fossil' tree species of Dipteronia.</title>
        <authorList>
            <person name="Feng Y."/>
            <person name="Comes H.P."/>
            <person name="Chen J."/>
            <person name="Zhu S."/>
            <person name="Lu R."/>
            <person name="Zhang X."/>
            <person name="Li P."/>
            <person name="Qiu J."/>
            <person name="Olsen K.M."/>
            <person name="Qiu Y."/>
        </authorList>
    </citation>
    <scope>NUCLEOTIDE SEQUENCE</scope>
    <source>
        <strain evidence="2">KIB01</strain>
    </source>
</reference>
<organism evidence="2 3">
    <name type="scientific">Dipteronia dyeriana</name>
    <dbReference type="NCBI Taxonomy" id="168575"/>
    <lineage>
        <taxon>Eukaryota</taxon>
        <taxon>Viridiplantae</taxon>
        <taxon>Streptophyta</taxon>
        <taxon>Embryophyta</taxon>
        <taxon>Tracheophyta</taxon>
        <taxon>Spermatophyta</taxon>
        <taxon>Magnoliopsida</taxon>
        <taxon>eudicotyledons</taxon>
        <taxon>Gunneridae</taxon>
        <taxon>Pentapetalae</taxon>
        <taxon>rosids</taxon>
        <taxon>malvids</taxon>
        <taxon>Sapindales</taxon>
        <taxon>Sapindaceae</taxon>
        <taxon>Hippocastanoideae</taxon>
        <taxon>Acereae</taxon>
        <taxon>Dipteronia</taxon>
    </lineage>
</organism>
<name>A0AAD9XDB3_9ROSI</name>
<sequence length="125" mass="13537">MEMEKSEEQIMDYSSSSISYSSSSSSSSSYYYYYYSSENEEMNPSTPISNPTPATVKSREDTLMDDQPDGVAINGGSVLLVASDDGALASGSHQRVKTKRGRNEGDPGKEERNGSKGGGGEQRRQ</sequence>
<feature type="compositionally biased region" description="Basic and acidic residues" evidence="1">
    <location>
        <begin position="101"/>
        <end position="114"/>
    </location>
</feature>
<accession>A0AAD9XDB3</accession>
<feature type="region of interest" description="Disordered" evidence="1">
    <location>
        <begin position="84"/>
        <end position="125"/>
    </location>
</feature>
<dbReference type="AlphaFoldDB" id="A0AAD9XDB3"/>
<dbReference type="EMBL" id="JANJYI010000003">
    <property type="protein sequence ID" value="KAK2656858.1"/>
    <property type="molecule type" value="Genomic_DNA"/>
</dbReference>